<dbReference type="PANTHER" id="PTHR19879:SF9">
    <property type="entry name" value="TRANSCRIPTION INITIATION FACTOR TFIID SUBUNIT 5"/>
    <property type="match status" value="1"/>
</dbReference>
<sequence length="1278" mass="137225">MGRRETPVDPSAGPVQRFAFELRTLRQEAGGLTYREMARTAHYSVTALSQAAAGEQLPSLAVALAYARACGGDPADWERRWHAAAEETAARGREDDDAPSPYPGLARFEPGDHDRFFGRDELAGTLRELVRERRFAAVFGPSGSGKSSLLRAGLIPALRTDGPAPAVIRLLTPGEHPLSTHAGALRPRTTGAGASGADTVVVVDQFEEVFTLCRDPAERAEFIDRLLAARSPDSSLRVVIAVRADFYGRCAEHRPLADALREAGLLVGPMTPAELREAVVGPAQAAGLIVERALTARIVRDVHGEPGGLPLMSHVLRETWRRRRGRVLTLESYEAAGGAHRAIAVTAEEVYANLTPAQAGLARLLLLRLIAPGEGSADTRRPVDRAELGIGAAEDVDLVLDRLVRARLLTLDEKTVDLSHEALITAWPRLRGWIEDDREHLRVQRRLTEAAQVWSETGRDPGALYRGTRLAAAEEHFGPAAPPAALTPLERAFLDASGTARVRDRRRRRSAVAALAVFLVLALVAGTVALQQSRTSDRRHTEAQARRIAAVADGMRFSDPVRAMRLSVAAWRLADTTETRSALLGAMTQKEQDVFTIPGSASDPDPDRVERYLTGDGGGALLAVAADRVRTWDMRTHRPGRSYPGPGASLGENDITVSEDGRTLAVLREDHVLLWDVRAGRPAGTLSGGMPVGAGFSPSGRTLVVDDLGDDDSVTQVWDTGGRGPRMRWTGRTGETVQETQVSADDRWLMVCTDKRPLEIWDIAGRRRLPRPWAQQAGSSCRAGSFALSPDKRKLAFKGRGGGIHLWDLRAGRESARAGDGPVGTERMRFSADGRFLAASGSDEFVMWRLSAPAAPVFRHALVNESIGDFRLDLDAGAVRYLNQYGTVVRSLSLGRTTTGQWNEAADRAELTEDGRTLALLLRSGDRGRFRLVDTGTGRGVTLPGEPCGPGEPAEEPLPPPGDGDEGTGELVAASGTSAASDCRDVMAFSADGRYFAYGLGWKQSATAGPRRHRIVVWDVTAGRRHASVDVTPDRDDMIEVSSIALTGDGGSLLVARTTTRETVEFWDVGDPGPGRRTRTLHGMVGEELALRPDARQLVSWRGTVADLPSGRVRRHALGDGEPNALAFSPDGRLLAVGDTMGRVVIWDAKLRDRIAVLPGTHAGGTREEELDGVSALAFSADSALLAVAGHFGGVRLWDVASGRPLGSALPTPGDMVTALAFGPDGRTLYTAGTHTLLQTYGIGPAGVAAEVCRRAGAGLSRRDWQAYLPGLSYRDTC</sequence>
<dbReference type="SUPFAM" id="SSF47413">
    <property type="entry name" value="lambda repressor-like DNA-binding domains"/>
    <property type="match status" value="1"/>
</dbReference>
<dbReference type="SUPFAM" id="SSF52540">
    <property type="entry name" value="P-loop containing nucleoside triphosphate hydrolases"/>
    <property type="match status" value="1"/>
</dbReference>
<name>A0ABW6FQX4_9ACTN</name>
<evidence type="ECO:0000259" key="4">
    <source>
        <dbReference type="PROSITE" id="PS50943"/>
    </source>
</evidence>
<evidence type="ECO:0000256" key="3">
    <source>
        <dbReference type="SAM" id="Phobius"/>
    </source>
</evidence>
<dbReference type="Gene3D" id="3.40.50.300">
    <property type="entry name" value="P-loop containing nucleotide triphosphate hydrolases"/>
    <property type="match status" value="1"/>
</dbReference>
<feature type="region of interest" description="Disordered" evidence="2">
    <location>
        <begin position="86"/>
        <end position="109"/>
    </location>
</feature>
<dbReference type="PROSITE" id="PS50943">
    <property type="entry name" value="HTH_CROC1"/>
    <property type="match status" value="1"/>
</dbReference>
<evidence type="ECO:0000313" key="5">
    <source>
        <dbReference type="EMBL" id="MFD5102113.1"/>
    </source>
</evidence>
<protein>
    <submittedName>
        <fullName evidence="5">Helix-turn-helix domain-containing protein</fullName>
    </submittedName>
</protein>
<dbReference type="PROSITE" id="PS50082">
    <property type="entry name" value="WD_REPEATS_2"/>
    <property type="match status" value="2"/>
</dbReference>
<dbReference type="RefSeq" id="WP_386718528.1">
    <property type="nucleotide sequence ID" value="NZ_JBHXIJ010000214.1"/>
</dbReference>
<dbReference type="SMART" id="SM00530">
    <property type="entry name" value="HTH_XRE"/>
    <property type="match status" value="1"/>
</dbReference>
<feature type="region of interest" description="Disordered" evidence="2">
    <location>
        <begin position="933"/>
        <end position="969"/>
    </location>
</feature>
<organism evidence="5 6">
    <name type="scientific">Streptomyces albidochromogenes</name>
    <dbReference type="NCBI Taxonomy" id="329524"/>
    <lineage>
        <taxon>Bacteria</taxon>
        <taxon>Bacillati</taxon>
        <taxon>Actinomycetota</taxon>
        <taxon>Actinomycetes</taxon>
        <taxon>Kitasatosporales</taxon>
        <taxon>Streptomycetaceae</taxon>
        <taxon>Streptomyces</taxon>
    </lineage>
</organism>
<dbReference type="PANTHER" id="PTHR19879">
    <property type="entry name" value="TRANSCRIPTION INITIATION FACTOR TFIID"/>
    <property type="match status" value="1"/>
</dbReference>
<gene>
    <name evidence="5" type="ORF">ACFWJN_24545</name>
</gene>
<proteinExistence type="predicted"/>
<dbReference type="Pfam" id="PF20703">
    <property type="entry name" value="nSTAND1"/>
    <property type="match status" value="1"/>
</dbReference>
<keyword evidence="1" id="KW-0853">WD repeat</keyword>
<dbReference type="EMBL" id="JBHXIJ010000214">
    <property type="protein sequence ID" value="MFD5102113.1"/>
    <property type="molecule type" value="Genomic_DNA"/>
</dbReference>
<dbReference type="SMART" id="SM00320">
    <property type="entry name" value="WD40"/>
    <property type="match status" value="6"/>
</dbReference>
<keyword evidence="3" id="KW-0472">Membrane</keyword>
<dbReference type="Proteomes" id="UP001598448">
    <property type="component" value="Unassembled WGS sequence"/>
</dbReference>
<dbReference type="Gene3D" id="1.10.260.40">
    <property type="entry name" value="lambda repressor-like DNA-binding domains"/>
    <property type="match status" value="1"/>
</dbReference>
<feature type="transmembrane region" description="Helical" evidence="3">
    <location>
        <begin position="511"/>
        <end position="530"/>
    </location>
</feature>
<keyword evidence="3" id="KW-0812">Transmembrane</keyword>
<dbReference type="InterPro" id="IPR010982">
    <property type="entry name" value="Lambda_DNA-bd_dom_sf"/>
</dbReference>
<dbReference type="Pfam" id="PF00400">
    <property type="entry name" value="WD40"/>
    <property type="match status" value="1"/>
</dbReference>
<feature type="domain" description="HTH cro/C1-type" evidence="4">
    <location>
        <begin position="22"/>
        <end position="77"/>
    </location>
</feature>
<dbReference type="CDD" id="cd00093">
    <property type="entry name" value="HTH_XRE"/>
    <property type="match status" value="1"/>
</dbReference>
<dbReference type="SUPFAM" id="SSF63829">
    <property type="entry name" value="Calcium-dependent phosphotriesterase"/>
    <property type="match status" value="1"/>
</dbReference>
<comment type="caution">
    <text evidence="5">The sequence shown here is derived from an EMBL/GenBank/DDBJ whole genome shotgun (WGS) entry which is preliminary data.</text>
</comment>
<dbReference type="InterPro" id="IPR027417">
    <property type="entry name" value="P-loop_NTPase"/>
</dbReference>
<evidence type="ECO:0000256" key="2">
    <source>
        <dbReference type="SAM" id="MobiDB-lite"/>
    </source>
</evidence>
<accession>A0ABW6FQX4</accession>
<evidence type="ECO:0000313" key="6">
    <source>
        <dbReference type="Proteomes" id="UP001598448"/>
    </source>
</evidence>
<evidence type="ECO:0000256" key="1">
    <source>
        <dbReference type="PROSITE-ProRule" id="PRU00221"/>
    </source>
</evidence>
<feature type="repeat" description="WD" evidence="1">
    <location>
        <begin position="1167"/>
        <end position="1208"/>
    </location>
</feature>
<keyword evidence="3" id="KW-1133">Transmembrane helix</keyword>
<dbReference type="SUPFAM" id="SSF82171">
    <property type="entry name" value="DPP6 N-terminal domain-like"/>
    <property type="match status" value="1"/>
</dbReference>
<reference evidence="5 6" key="1">
    <citation type="submission" date="2024-09" db="EMBL/GenBank/DDBJ databases">
        <title>The Natural Products Discovery Center: Release of the First 8490 Sequenced Strains for Exploring Actinobacteria Biosynthetic Diversity.</title>
        <authorList>
            <person name="Kalkreuter E."/>
            <person name="Kautsar S.A."/>
            <person name="Yang D."/>
            <person name="Bader C.D."/>
            <person name="Teijaro C.N."/>
            <person name="Fluegel L."/>
            <person name="Davis C.M."/>
            <person name="Simpson J.R."/>
            <person name="Lauterbach L."/>
            <person name="Steele A.D."/>
            <person name="Gui C."/>
            <person name="Meng S."/>
            <person name="Li G."/>
            <person name="Viehrig K."/>
            <person name="Ye F."/>
            <person name="Su P."/>
            <person name="Kiefer A.F."/>
            <person name="Nichols A."/>
            <person name="Cepeda A.J."/>
            <person name="Yan W."/>
            <person name="Fan B."/>
            <person name="Jiang Y."/>
            <person name="Adhikari A."/>
            <person name="Zheng C.-J."/>
            <person name="Schuster L."/>
            <person name="Cowan T.M."/>
            <person name="Smanski M.J."/>
            <person name="Chevrette M.G."/>
            <person name="De Carvalho L.P.S."/>
            <person name="Shen B."/>
        </authorList>
    </citation>
    <scope>NUCLEOTIDE SEQUENCE [LARGE SCALE GENOMIC DNA]</scope>
    <source>
        <strain evidence="5 6">NPDC058348</strain>
    </source>
</reference>
<dbReference type="InterPro" id="IPR049052">
    <property type="entry name" value="nSTAND1"/>
</dbReference>
<dbReference type="InterPro" id="IPR015943">
    <property type="entry name" value="WD40/YVTN_repeat-like_dom_sf"/>
</dbReference>
<dbReference type="Gene3D" id="2.130.10.10">
    <property type="entry name" value="YVTN repeat-like/Quinoprotein amine dehydrogenase"/>
    <property type="match status" value="3"/>
</dbReference>
<dbReference type="InterPro" id="IPR001680">
    <property type="entry name" value="WD40_rpt"/>
</dbReference>
<dbReference type="Pfam" id="PF01381">
    <property type="entry name" value="HTH_3"/>
    <property type="match status" value="1"/>
</dbReference>
<feature type="repeat" description="WD" evidence="1">
    <location>
        <begin position="1125"/>
        <end position="1157"/>
    </location>
</feature>
<keyword evidence="6" id="KW-1185">Reference proteome</keyword>
<dbReference type="InterPro" id="IPR001387">
    <property type="entry name" value="Cro/C1-type_HTH"/>
</dbReference>